<name>A0A1X7RYF1_ZYMT9</name>
<organism evidence="2 3">
    <name type="scientific">Zymoseptoria tritici (strain ST99CH_3D7)</name>
    <dbReference type="NCBI Taxonomy" id="1276538"/>
    <lineage>
        <taxon>Eukaryota</taxon>
        <taxon>Fungi</taxon>
        <taxon>Dikarya</taxon>
        <taxon>Ascomycota</taxon>
        <taxon>Pezizomycotina</taxon>
        <taxon>Dothideomycetes</taxon>
        <taxon>Dothideomycetidae</taxon>
        <taxon>Mycosphaerellales</taxon>
        <taxon>Mycosphaerellaceae</taxon>
        <taxon>Zymoseptoria</taxon>
    </lineage>
</organism>
<keyword evidence="3" id="KW-1185">Reference proteome</keyword>
<evidence type="ECO:0000313" key="2">
    <source>
        <dbReference type="EMBL" id="SMQ52463.1"/>
    </source>
</evidence>
<feature type="signal peptide" evidence="1">
    <location>
        <begin position="1"/>
        <end position="18"/>
    </location>
</feature>
<sequence length="66" mass="7240">MKISILASTLLLALCASAAPAPDAVPDNNENMLACANRPFCQQHGHFDNLRCHCCFFPNDKKNCPH</sequence>
<dbReference type="AlphaFoldDB" id="A0A1X7RYF1"/>
<proteinExistence type="predicted"/>
<protein>
    <submittedName>
        <fullName evidence="2">Uncharacterized protein</fullName>
    </submittedName>
</protein>
<evidence type="ECO:0000313" key="3">
    <source>
        <dbReference type="Proteomes" id="UP000215127"/>
    </source>
</evidence>
<reference evidence="2 3" key="1">
    <citation type="submission" date="2016-06" db="EMBL/GenBank/DDBJ databases">
        <authorList>
            <person name="Kjaerup R.B."/>
            <person name="Dalgaard T.S."/>
            <person name="Juul-Madsen H.R."/>
        </authorList>
    </citation>
    <scope>NUCLEOTIDE SEQUENCE [LARGE SCALE GENOMIC DNA]</scope>
</reference>
<dbReference type="EMBL" id="LT853698">
    <property type="protein sequence ID" value="SMQ52463.1"/>
    <property type="molecule type" value="Genomic_DNA"/>
</dbReference>
<evidence type="ECO:0000256" key="1">
    <source>
        <dbReference type="SAM" id="SignalP"/>
    </source>
</evidence>
<gene>
    <name evidence="2" type="ORF">ZT3D7_G7616</name>
</gene>
<keyword evidence="1" id="KW-0732">Signal</keyword>
<dbReference type="Proteomes" id="UP000215127">
    <property type="component" value="Chromosome 7"/>
</dbReference>
<feature type="chain" id="PRO_5013208391" evidence="1">
    <location>
        <begin position="19"/>
        <end position="66"/>
    </location>
</feature>
<accession>A0A1X7RYF1</accession>